<dbReference type="PANTHER" id="PTHR30480:SF16">
    <property type="entry name" value="GLYCOSIDE HYDROLASE FAMILY 3 DOMAIN PROTEIN"/>
    <property type="match status" value="1"/>
</dbReference>
<keyword evidence="6" id="KW-1185">Reference proteome</keyword>
<dbReference type="Proteomes" id="UP001596174">
    <property type="component" value="Unassembled WGS sequence"/>
</dbReference>
<dbReference type="InterPro" id="IPR001764">
    <property type="entry name" value="Glyco_hydro_3_N"/>
</dbReference>
<dbReference type="SUPFAM" id="SSF51445">
    <property type="entry name" value="(Trans)glycosidases"/>
    <property type="match status" value="1"/>
</dbReference>
<dbReference type="InterPro" id="IPR050226">
    <property type="entry name" value="NagZ_Beta-hexosaminidase"/>
</dbReference>
<evidence type="ECO:0000256" key="3">
    <source>
        <dbReference type="ARBA" id="ARBA00023295"/>
    </source>
</evidence>
<dbReference type="Pfam" id="PF00933">
    <property type="entry name" value="Glyco_hydro_3"/>
    <property type="match status" value="1"/>
</dbReference>
<dbReference type="EMBL" id="JBHSQJ010000054">
    <property type="protein sequence ID" value="MFC5908296.1"/>
    <property type="molecule type" value="Genomic_DNA"/>
</dbReference>
<reference evidence="6" key="1">
    <citation type="journal article" date="2019" name="Int. J. Syst. Evol. Microbiol.">
        <title>The Global Catalogue of Microorganisms (GCM) 10K type strain sequencing project: providing services to taxonomists for standard genome sequencing and annotation.</title>
        <authorList>
            <consortium name="The Broad Institute Genomics Platform"/>
            <consortium name="The Broad Institute Genome Sequencing Center for Infectious Disease"/>
            <person name="Wu L."/>
            <person name="Ma J."/>
        </authorList>
    </citation>
    <scope>NUCLEOTIDE SEQUENCE [LARGE SCALE GENOMIC DNA]</scope>
    <source>
        <strain evidence="6">JCM 4816</strain>
    </source>
</reference>
<dbReference type="PRINTS" id="PR00133">
    <property type="entry name" value="GLHYDRLASE3"/>
</dbReference>
<dbReference type="PANTHER" id="PTHR30480">
    <property type="entry name" value="BETA-HEXOSAMINIDASE-RELATED"/>
    <property type="match status" value="1"/>
</dbReference>
<evidence type="ECO:0000259" key="4">
    <source>
        <dbReference type="Pfam" id="PF00933"/>
    </source>
</evidence>
<dbReference type="EC" id="3.2.1.-" evidence="5"/>
<feature type="domain" description="Glycoside hydrolase family 3 N-terminal" evidence="4">
    <location>
        <begin position="34"/>
        <end position="327"/>
    </location>
</feature>
<comment type="similarity">
    <text evidence="1">Belongs to the glycosyl hydrolase 3 family.</text>
</comment>
<evidence type="ECO:0000256" key="1">
    <source>
        <dbReference type="ARBA" id="ARBA00005336"/>
    </source>
</evidence>
<name>A0ABW1G0T7_9ACTN</name>
<keyword evidence="3 5" id="KW-0326">Glycosidase</keyword>
<dbReference type="InterPro" id="IPR036962">
    <property type="entry name" value="Glyco_hydro_3_N_sf"/>
</dbReference>
<proteinExistence type="inferred from homology"/>
<organism evidence="5 6">
    <name type="scientific">Streptacidiphilus monticola</name>
    <dbReference type="NCBI Taxonomy" id="2161674"/>
    <lineage>
        <taxon>Bacteria</taxon>
        <taxon>Bacillati</taxon>
        <taxon>Actinomycetota</taxon>
        <taxon>Actinomycetes</taxon>
        <taxon>Kitasatosporales</taxon>
        <taxon>Streptomycetaceae</taxon>
        <taxon>Streptacidiphilus</taxon>
    </lineage>
</organism>
<gene>
    <name evidence="5" type="ORF">ACFP3V_13880</name>
</gene>
<dbReference type="InterPro" id="IPR017853">
    <property type="entry name" value="GH"/>
</dbReference>
<dbReference type="RefSeq" id="WP_380583290.1">
    <property type="nucleotide sequence ID" value="NZ_JBHSQJ010000054.1"/>
</dbReference>
<evidence type="ECO:0000313" key="6">
    <source>
        <dbReference type="Proteomes" id="UP001596174"/>
    </source>
</evidence>
<evidence type="ECO:0000256" key="2">
    <source>
        <dbReference type="ARBA" id="ARBA00022801"/>
    </source>
</evidence>
<comment type="caution">
    <text evidence="5">The sequence shown here is derived from an EMBL/GenBank/DDBJ whole genome shotgun (WGS) entry which is preliminary data.</text>
</comment>
<evidence type="ECO:0000313" key="5">
    <source>
        <dbReference type="EMBL" id="MFC5908296.1"/>
    </source>
</evidence>
<keyword evidence="2 5" id="KW-0378">Hydrolase</keyword>
<sequence length="525" mass="54528">MTNPGPDTAQLLRDAGAVLQPGFTGLTAPGWVRRRLEAGELGGVALFGRNIRDRDQVAALTASMYALNPDLLVATDEEGGDVTRLEVVTGSSYPGNLALGAVDDTELTEGVARAIGVDLAAAGINLNYAPDADVNTNPDNPVIGVRSFGGDGQLAARHTASYVRGLQSAGVAACAKHFPGHGDTAADSHLGLPRIDLPLDVFSEHLAPFRAAVAAGVKSIMTAHILFPAYDPDLPATMSRAILTDLLRKELGYDGLIVTDGIEMGAISGTHGIAEGTVKAIACGADTICVGGGLQDEATFLYLRDALLWAVREGRLPEERLHEAAERNRAVARWSREVRAGSAPEVTRGIGLTAARRALRVRGELLPLKGVPHVVEFSPAANIAVGDETPWGVAGPLGRLIPGTTVTRVCAPASQVEGLGLLRMAVDSADGVVDTAPLLGAAVSRPLVLVVRDLHRHEWMKRAALELTAVRPDAVVVEIGTAYGVEEVFADRGVTVLTTFGGSRVCSQAAAEALAGPGAAVSQVA</sequence>
<dbReference type="GO" id="GO:0016798">
    <property type="term" value="F:hydrolase activity, acting on glycosyl bonds"/>
    <property type="evidence" value="ECO:0007669"/>
    <property type="project" value="UniProtKB-KW"/>
</dbReference>
<dbReference type="Gene3D" id="3.20.20.300">
    <property type="entry name" value="Glycoside hydrolase, family 3, N-terminal domain"/>
    <property type="match status" value="1"/>
</dbReference>
<protein>
    <submittedName>
        <fullName evidence="5">Glycoside hydrolase family 3 protein</fullName>
        <ecNumber evidence="5">3.2.1.-</ecNumber>
    </submittedName>
</protein>
<accession>A0ABW1G0T7</accession>